<sequence>MMMYFEFNEDRLKQNHFTQEQCFSVIDKVMNEYGVYVNQPGTYIASDESGFNAFSILKCNLPKTKWFLKVIEKWFWFDDEDDIDWNDEGADCIHSIQKYGV</sequence>
<dbReference type="Proteomes" id="UP000285274">
    <property type="component" value="Unassembled WGS sequence"/>
</dbReference>
<reference evidence="1 2" key="1">
    <citation type="submission" date="2018-08" db="EMBL/GenBank/DDBJ databases">
        <title>A genome reference for cultivated species of the human gut microbiota.</title>
        <authorList>
            <person name="Zou Y."/>
            <person name="Xue W."/>
            <person name="Luo G."/>
        </authorList>
    </citation>
    <scope>NUCLEOTIDE SEQUENCE [LARGE SCALE GENOMIC DNA]</scope>
    <source>
        <strain evidence="1 2">AF22-10AC</strain>
    </source>
</reference>
<evidence type="ECO:0000313" key="2">
    <source>
        <dbReference type="Proteomes" id="UP000285274"/>
    </source>
</evidence>
<dbReference type="EMBL" id="QRVM01000077">
    <property type="protein sequence ID" value="RGS44227.1"/>
    <property type="molecule type" value="Genomic_DNA"/>
</dbReference>
<accession>A0A412IVU4</accession>
<evidence type="ECO:0000313" key="1">
    <source>
        <dbReference type="EMBL" id="RGS44227.1"/>
    </source>
</evidence>
<organism evidence="1 2">
    <name type="scientific">Holdemanella biformis</name>
    <dbReference type="NCBI Taxonomy" id="1735"/>
    <lineage>
        <taxon>Bacteria</taxon>
        <taxon>Bacillati</taxon>
        <taxon>Bacillota</taxon>
        <taxon>Erysipelotrichia</taxon>
        <taxon>Erysipelotrichales</taxon>
        <taxon>Erysipelotrichaceae</taxon>
        <taxon>Holdemanella</taxon>
    </lineage>
</organism>
<dbReference type="AlphaFoldDB" id="A0A412IVU4"/>
<protein>
    <submittedName>
        <fullName evidence="1">Uncharacterized protein</fullName>
    </submittedName>
</protein>
<dbReference type="RefSeq" id="WP_118320659.1">
    <property type="nucleotide sequence ID" value="NZ_QRVM01000077.1"/>
</dbReference>
<proteinExistence type="predicted"/>
<gene>
    <name evidence="1" type="ORF">DWX92_11220</name>
</gene>
<name>A0A412IVU4_9FIRM</name>
<comment type="caution">
    <text evidence="1">The sequence shown here is derived from an EMBL/GenBank/DDBJ whole genome shotgun (WGS) entry which is preliminary data.</text>
</comment>